<evidence type="ECO:0008006" key="5">
    <source>
        <dbReference type="Google" id="ProtNLM"/>
    </source>
</evidence>
<sequence length="266" mass="27448">MRRTALAALCLAAAATAGLTGCGGEGRADSASSDSAGQSTAKERKSSPKPKEEPFAGLTGGEIAERALKATTGASSLRMKGDIPDEETGGTIHLDMALDKQGDCAGTMGVDDQGEAELIKTGDTLYMKYDEAFLRAQSEGEPEADVDAAVALLAGKWTKTSAKGADAEDIAGFCDLDTVLGGLEDGRSEATRGKTTTVDGTPAITLEEREGEDRFTVHVATKGEPYLLRIDSTSAADPGSVSFTDYDEPVPAHKPAGDVLDLDSLG</sequence>
<feature type="compositionally biased region" description="Basic and acidic residues" evidence="1">
    <location>
        <begin position="41"/>
        <end position="54"/>
    </location>
</feature>
<evidence type="ECO:0000256" key="1">
    <source>
        <dbReference type="SAM" id="MobiDB-lite"/>
    </source>
</evidence>
<evidence type="ECO:0000313" key="4">
    <source>
        <dbReference type="Proteomes" id="UP001596156"/>
    </source>
</evidence>
<protein>
    <recommendedName>
        <fullName evidence="5">Lipoprotein</fullName>
    </recommendedName>
</protein>
<feature type="region of interest" description="Disordered" evidence="1">
    <location>
        <begin position="238"/>
        <end position="266"/>
    </location>
</feature>
<dbReference type="Gene3D" id="2.50.20.20">
    <property type="match status" value="1"/>
</dbReference>
<accession>A0ABW0D946</accession>
<feature type="region of interest" description="Disordered" evidence="1">
    <location>
        <begin position="22"/>
        <end position="62"/>
    </location>
</feature>
<comment type="caution">
    <text evidence="3">The sequence shown here is derived from an EMBL/GenBank/DDBJ whole genome shotgun (WGS) entry which is preliminary data.</text>
</comment>
<reference evidence="4" key="1">
    <citation type="journal article" date="2019" name="Int. J. Syst. Evol. Microbiol.">
        <title>The Global Catalogue of Microorganisms (GCM) 10K type strain sequencing project: providing services to taxonomists for standard genome sequencing and annotation.</title>
        <authorList>
            <consortium name="The Broad Institute Genomics Platform"/>
            <consortium name="The Broad Institute Genome Sequencing Center for Infectious Disease"/>
            <person name="Wu L."/>
            <person name="Ma J."/>
        </authorList>
    </citation>
    <scope>NUCLEOTIDE SEQUENCE [LARGE SCALE GENOMIC DNA]</scope>
    <source>
        <strain evidence="4">CCM 8479</strain>
    </source>
</reference>
<dbReference type="Proteomes" id="UP001596156">
    <property type="component" value="Unassembled WGS sequence"/>
</dbReference>
<feature type="chain" id="PRO_5046517503" description="Lipoprotein" evidence="2">
    <location>
        <begin position="18"/>
        <end position="266"/>
    </location>
</feature>
<dbReference type="PROSITE" id="PS51257">
    <property type="entry name" value="PROKAR_LIPOPROTEIN"/>
    <property type="match status" value="1"/>
</dbReference>
<keyword evidence="2" id="KW-0732">Signal</keyword>
<name>A0ABW0D946_STRFI</name>
<organism evidence="3 4">
    <name type="scientific">Streptomyces fimbriatus</name>
    <dbReference type="NCBI Taxonomy" id="68197"/>
    <lineage>
        <taxon>Bacteria</taxon>
        <taxon>Bacillati</taxon>
        <taxon>Actinomycetota</taxon>
        <taxon>Actinomycetes</taxon>
        <taxon>Kitasatosporales</taxon>
        <taxon>Streptomycetaceae</taxon>
        <taxon>Streptomyces</taxon>
    </lineage>
</organism>
<evidence type="ECO:0000313" key="3">
    <source>
        <dbReference type="EMBL" id="MFC5225932.1"/>
    </source>
</evidence>
<keyword evidence="4" id="KW-1185">Reference proteome</keyword>
<dbReference type="EMBL" id="JBHSKL010000016">
    <property type="protein sequence ID" value="MFC5225932.1"/>
    <property type="molecule type" value="Genomic_DNA"/>
</dbReference>
<gene>
    <name evidence="3" type="ORF">ACFPN6_15245</name>
</gene>
<dbReference type="RefSeq" id="WP_344643934.1">
    <property type="nucleotide sequence ID" value="NZ_BAAASS010000006.1"/>
</dbReference>
<feature type="signal peptide" evidence="2">
    <location>
        <begin position="1"/>
        <end position="17"/>
    </location>
</feature>
<evidence type="ECO:0000256" key="2">
    <source>
        <dbReference type="SAM" id="SignalP"/>
    </source>
</evidence>
<proteinExistence type="predicted"/>